<gene>
    <name evidence="1" type="ORF">MTP16_11005</name>
</gene>
<dbReference type="EMBL" id="CP094534">
    <property type="protein sequence ID" value="UOE36146.1"/>
    <property type="molecule type" value="Genomic_DNA"/>
</dbReference>
<organism evidence="1 2">
    <name type="scientific">Hymenobacter monticola</name>
    <dbReference type="NCBI Taxonomy" id="1705399"/>
    <lineage>
        <taxon>Bacteria</taxon>
        <taxon>Pseudomonadati</taxon>
        <taxon>Bacteroidota</taxon>
        <taxon>Cytophagia</taxon>
        <taxon>Cytophagales</taxon>
        <taxon>Hymenobacteraceae</taxon>
        <taxon>Hymenobacter</taxon>
    </lineage>
</organism>
<proteinExistence type="predicted"/>
<dbReference type="RefSeq" id="WP_243519673.1">
    <property type="nucleotide sequence ID" value="NZ_CP094534.1"/>
</dbReference>
<keyword evidence="2" id="KW-1185">Reference proteome</keyword>
<evidence type="ECO:0000313" key="2">
    <source>
        <dbReference type="Proteomes" id="UP000831390"/>
    </source>
</evidence>
<evidence type="ECO:0000313" key="1">
    <source>
        <dbReference type="EMBL" id="UOE36146.1"/>
    </source>
</evidence>
<sequence>MNYDALFSNGPASLSKSSLGGIQNDIFFSVMKVIHRQPQPAPAPQSDNKVARVACVCRISELMPLVRQMHEDARARYQAELGEQRQQAA</sequence>
<reference evidence="1 2" key="1">
    <citation type="submission" date="2022-03" db="EMBL/GenBank/DDBJ databases">
        <title>Hymenobactersp. isolated from the air.</title>
        <authorList>
            <person name="Won M."/>
            <person name="Kwon S.-W."/>
        </authorList>
    </citation>
    <scope>NUCLEOTIDE SEQUENCE [LARGE SCALE GENOMIC DNA]</scope>
    <source>
        <strain evidence="1 2">KACC 22596</strain>
    </source>
</reference>
<accession>A0ABY4BDP8</accession>
<name>A0ABY4BDP8_9BACT</name>
<protein>
    <submittedName>
        <fullName evidence="1">Uncharacterized protein</fullName>
    </submittedName>
</protein>
<dbReference type="Proteomes" id="UP000831390">
    <property type="component" value="Chromosome"/>
</dbReference>